<evidence type="ECO:0000256" key="2">
    <source>
        <dbReference type="SAM" id="Phobius"/>
    </source>
</evidence>
<dbReference type="OrthoDB" id="676025at2"/>
<keyword evidence="2" id="KW-0472">Membrane</keyword>
<dbReference type="Proteomes" id="UP000245880">
    <property type="component" value="Unassembled WGS sequence"/>
</dbReference>
<evidence type="ECO:0000313" key="4">
    <source>
        <dbReference type="Proteomes" id="UP000245880"/>
    </source>
</evidence>
<gene>
    <name evidence="3" type="ORF">CLV98_102104</name>
</gene>
<dbReference type="Pfam" id="PF12732">
    <property type="entry name" value="YtxH"/>
    <property type="match status" value="1"/>
</dbReference>
<sequence length="93" mass="10089">MKNSKALIGIISAAVVGAVIGMLCAPEDGDKTRKKLKKKTNDLASELLDALEKSKAKAMEKVDELKSKGEAYVHKTEKSAEDLKSVKQDVEML</sequence>
<protein>
    <submittedName>
        <fullName evidence="3">Gas vesicle protein</fullName>
    </submittedName>
</protein>
<comment type="caution">
    <text evidence="3">The sequence shown here is derived from an EMBL/GenBank/DDBJ whole genome shotgun (WGS) entry which is preliminary data.</text>
</comment>
<feature type="coiled-coil region" evidence="1">
    <location>
        <begin position="33"/>
        <end position="68"/>
    </location>
</feature>
<name>A0A316ANZ2_9BACT</name>
<dbReference type="AlphaFoldDB" id="A0A316ANZ2"/>
<organism evidence="3 4">
    <name type="scientific">Dyadobacter jejuensis</name>
    <dbReference type="NCBI Taxonomy" id="1082580"/>
    <lineage>
        <taxon>Bacteria</taxon>
        <taxon>Pseudomonadati</taxon>
        <taxon>Bacteroidota</taxon>
        <taxon>Cytophagia</taxon>
        <taxon>Cytophagales</taxon>
        <taxon>Spirosomataceae</taxon>
        <taxon>Dyadobacter</taxon>
    </lineage>
</organism>
<evidence type="ECO:0000256" key="1">
    <source>
        <dbReference type="SAM" id="Coils"/>
    </source>
</evidence>
<accession>A0A316ANZ2</accession>
<keyword evidence="4" id="KW-1185">Reference proteome</keyword>
<keyword evidence="2" id="KW-1133">Transmembrane helix</keyword>
<feature type="transmembrane region" description="Helical" evidence="2">
    <location>
        <begin position="6"/>
        <end position="25"/>
    </location>
</feature>
<keyword evidence="2" id="KW-0812">Transmembrane</keyword>
<evidence type="ECO:0000313" key="3">
    <source>
        <dbReference type="EMBL" id="PWJ59272.1"/>
    </source>
</evidence>
<keyword evidence="1" id="KW-0175">Coiled coil</keyword>
<dbReference type="EMBL" id="QGDT01000002">
    <property type="protein sequence ID" value="PWJ59272.1"/>
    <property type="molecule type" value="Genomic_DNA"/>
</dbReference>
<dbReference type="InterPro" id="IPR024623">
    <property type="entry name" value="YtxH"/>
</dbReference>
<reference evidence="3 4" key="1">
    <citation type="submission" date="2018-03" db="EMBL/GenBank/DDBJ databases">
        <title>Genomic Encyclopedia of Archaeal and Bacterial Type Strains, Phase II (KMG-II): from individual species to whole genera.</title>
        <authorList>
            <person name="Goeker M."/>
        </authorList>
    </citation>
    <scope>NUCLEOTIDE SEQUENCE [LARGE SCALE GENOMIC DNA]</scope>
    <source>
        <strain evidence="3 4">DSM 100346</strain>
    </source>
</reference>
<dbReference type="RefSeq" id="WP_109673174.1">
    <property type="nucleotide sequence ID" value="NZ_QGDT01000002.1"/>
</dbReference>
<proteinExistence type="predicted"/>